<dbReference type="Pfam" id="PF01569">
    <property type="entry name" value="PAP2"/>
    <property type="match status" value="1"/>
</dbReference>
<evidence type="ECO:0000259" key="2">
    <source>
        <dbReference type="SMART" id="SM00014"/>
    </source>
</evidence>
<dbReference type="Proteomes" id="UP000431304">
    <property type="component" value="Unassembled WGS sequence"/>
</dbReference>
<keyword evidence="1" id="KW-0812">Transmembrane</keyword>
<dbReference type="SUPFAM" id="SSF48317">
    <property type="entry name" value="Acid phosphatase/Vanadium-dependent haloperoxidase"/>
    <property type="match status" value="1"/>
</dbReference>
<feature type="transmembrane region" description="Helical" evidence="1">
    <location>
        <begin position="50"/>
        <end position="69"/>
    </location>
</feature>
<keyword evidence="1" id="KW-1133">Transmembrane helix</keyword>
<name>A0A844E785_EUBRA</name>
<dbReference type="GeneID" id="42786694"/>
<evidence type="ECO:0000313" key="3">
    <source>
        <dbReference type="EMBL" id="MSD17510.1"/>
    </source>
</evidence>
<dbReference type="InterPro" id="IPR000326">
    <property type="entry name" value="PAP2/HPO"/>
</dbReference>
<accession>A0A844E785</accession>
<feature type="transmembrane region" description="Helical" evidence="1">
    <location>
        <begin position="146"/>
        <end position="165"/>
    </location>
</feature>
<keyword evidence="1" id="KW-0472">Membrane</keyword>
<dbReference type="Gene3D" id="1.20.144.10">
    <property type="entry name" value="Phosphatidic acid phosphatase type 2/haloperoxidase"/>
    <property type="match status" value="1"/>
</dbReference>
<dbReference type="AlphaFoldDB" id="A0A844E785"/>
<evidence type="ECO:0000313" key="4">
    <source>
        <dbReference type="Proteomes" id="UP000431304"/>
    </source>
</evidence>
<dbReference type="InterPro" id="IPR036938">
    <property type="entry name" value="PAP2/HPO_sf"/>
</dbReference>
<reference evidence="3 4" key="1">
    <citation type="journal article" date="2019" name="Nat. Med.">
        <title>A library of human gut bacterial isolates paired with longitudinal multiomics data enables mechanistic microbiome research.</title>
        <authorList>
            <person name="Poyet M."/>
            <person name="Groussin M."/>
            <person name="Gibbons S.M."/>
            <person name="Avila-Pacheco J."/>
            <person name="Jiang X."/>
            <person name="Kearney S.M."/>
            <person name="Perrotta A.R."/>
            <person name="Berdy B."/>
            <person name="Zhao S."/>
            <person name="Lieberman T.D."/>
            <person name="Swanson P.K."/>
            <person name="Smith M."/>
            <person name="Roesemann S."/>
            <person name="Alexander J.E."/>
            <person name="Rich S.A."/>
            <person name="Livny J."/>
            <person name="Vlamakis H."/>
            <person name="Clish C."/>
            <person name="Bullock K."/>
            <person name="Deik A."/>
            <person name="Scott J."/>
            <person name="Pierce K.A."/>
            <person name="Xavier R.J."/>
            <person name="Alm E.J."/>
        </authorList>
    </citation>
    <scope>NUCLEOTIDE SEQUENCE [LARGE SCALE GENOMIC DNA]</scope>
    <source>
        <strain evidence="3 4">BIOML-A3</strain>
    </source>
</reference>
<organism evidence="3 4">
    <name type="scientific">Eubacterium ramulus</name>
    <dbReference type="NCBI Taxonomy" id="39490"/>
    <lineage>
        <taxon>Bacteria</taxon>
        <taxon>Bacillati</taxon>
        <taxon>Bacillota</taxon>
        <taxon>Clostridia</taxon>
        <taxon>Eubacteriales</taxon>
        <taxon>Eubacteriaceae</taxon>
        <taxon>Eubacterium</taxon>
    </lineage>
</organism>
<comment type="caution">
    <text evidence="3">The sequence shown here is derived from an EMBL/GenBank/DDBJ whole genome shotgun (WGS) entry which is preliminary data.</text>
</comment>
<protein>
    <submittedName>
        <fullName evidence="3">Phosphatase PAP2 family protein</fullName>
    </submittedName>
</protein>
<dbReference type="SMART" id="SM00014">
    <property type="entry name" value="acidPPc"/>
    <property type="match status" value="1"/>
</dbReference>
<dbReference type="PANTHER" id="PTHR14969">
    <property type="entry name" value="SPHINGOSINE-1-PHOSPHATE PHOSPHOHYDROLASE"/>
    <property type="match status" value="1"/>
</dbReference>
<dbReference type="RefSeq" id="WP_029731975.1">
    <property type="nucleotide sequence ID" value="NZ_CABKSU010000060.1"/>
</dbReference>
<feature type="transmembrane region" description="Helical" evidence="1">
    <location>
        <begin position="20"/>
        <end position="44"/>
    </location>
</feature>
<feature type="domain" description="Phosphatidic acid phosphatase type 2/haloperoxidase" evidence="2">
    <location>
        <begin position="50"/>
        <end position="161"/>
    </location>
</feature>
<evidence type="ECO:0000256" key="1">
    <source>
        <dbReference type="SAM" id="Phobius"/>
    </source>
</evidence>
<dbReference type="PANTHER" id="PTHR14969:SF13">
    <property type="entry name" value="AT30094P"/>
    <property type="match status" value="1"/>
</dbReference>
<dbReference type="EMBL" id="WKRA01000053">
    <property type="protein sequence ID" value="MSD17510.1"/>
    <property type="molecule type" value="Genomic_DNA"/>
</dbReference>
<gene>
    <name evidence="3" type="ORF">GKE72_15940</name>
</gene>
<sequence length="180" mass="19866">MEFKILDMIQEIRTPILDSLMCMITKLGDAGAIWIILAVILLLIPKTRKTGAIVVAALAVDIVLCNGILKPFIGRIRPCDINTSIQLLVARPDDFSFPSGHTAASFAAVAALYFAGEKMLWKPALILSCFIAFSRLYLYVHYPTDILGGIVVGILAGYLGYQMVVKLKVIIDNRNVRKER</sequence>
<proteinExistence type="predicted"/>